<gene>
    <name evidence="2" type="ORF">ZOSMA_161G00810</name>
</gene>
<name>A0A0K9PUH0_ZOSMR</name>
<organism evidence="2 3">
    <name type="scientific">Zostera marina</name>
    <name type="common">Eelgrass</name>
    <dbReference type="NCBI Taxonomy" id="29655"/>
    <lineage>
        <taxon>Eukaryota</taxon>
        <taxon>Viridiplantae</taxon>
        <taxon>Streptophyta</taxon>
        <taxon>Embryophyta</taxon>
        <taxon>Tracheophyta</taxon>
        <taxon>Spermatophyta</taxon>
        <taxon>Magnoliopsida</taxon>
        <taxon>Liliopsida</taxon>
        <taxon>Zosteraceae</taxon>
        <taxon>Zostera</taxon>
    </lineage>
</organism>
<evidence type="ECO:0000313" key="2">
    <source>
        <dbReference type="EMBL" id="KMZ72621.1"/>
    </source>
</evidence>
<evidence type="ECO:0000313" key="3">
    <source>
        <dbReference type="Proteomes" id="UP000036987"/>
    </source>
</evidence>
<evidence type="ECO:0000256" key="1">
    <source>
        <dbReference type="SAM" id="MobiDB-lite"/>
    </source>
</evidence>
<comment type="caution">
    <text evidence="2">The sequence shown here is derived from an EMBL/GenBank/DDBJ whole genome shotgun (WGS) entry which is preliminary data.</text>
</comment>
<reference evidence="3" key="1">
    <citation type="journal article" date="2016" name="Nature">
        <title>The genome of the seagrass Zostera marina reveals angiosperm adaptation to the sea.</title>
        <authorList>
            <person name="Olsen J.L."/>
            <person name="Rouze P."/>
            <person name="Verhelst B."/>
            <person name="Lin Y.-C."/>
            <person name="Bayer T."/>
            <person name="Collen J."/>
            <person name="Dattolo E."/>
            <person name="De Paoli E."/>
            <person name="Dittami S."/>
            <person name="Maumus F."/>
            <person name="Michel G."/>
            <person name="Kersting A."/>
            <person name="Lauritano C."/>
            <person name="Lohaus R."/>
            <person name="Toepel M."/>
            <person name="Tonon T."/>
            <person name="Vanneste K."/>
            <person name="Amirebrahimi M."/>
            <person name="Brakel J."/>
            <person name="Bostroem C."/>
            <person name="Chovatia M."/>
            <person name="Grimwood J."/>
            <person name="Jenkins J.W."/>
            <person name="Jueterbock A."/>
            <person name="Mraz A."/>
            <person name="Stam W.T."/>
            <person name="Tice H."/>
            <person name="Bornberg-Bauer E."/>
            <person name="Green P.J."/>
            <person name="Pearson G.A."/>
            <person name="Procaccini G."/>
            <person name="Duarte C.M."/>
            <person name="Schmutz J."/>
            <person name="Reusch T.B.H."/>
            <person name="Van de Peer Y."/>
        </authorList>
    </citation>
    <scope>NUCLEOTIDE SEQUENCE [LARGE SCALE GENOMIC DNA]</scope>
    <source>
        <strain evidence="3">cv. Finnish</strain>
    </source>
</reference>
<feature type="compositionally biased region" description="Polar residues" evidence="1">
    <location>
        <begin position="96"/>
        <end position="107"/>
    </location>
</feature>
<dbReference type="OrthoDB" id="411584at2759"/>
<dbReference type="EMBL" id="LFYR01000624">
    <property type="protein sequence ID" value="KMZ72621.1"/>
    <property type="molecule type" value="Genomic_DNA"/>
</dbReference>
<proteinExistence type="predicted"/>
<feature type="region of interest" description="Disordered" evidence="1">
    <location>
        <begin position="90"/>
        <end position="110"/>
    </location>
</feature>
<accession>A0A0K9PUH0</accession>
<sequence length="134" mass="15070">MLNLMQLKAVDLLTNQDNEEYVSDVSVTKNEDVGTPLVEIETVGPNLKDIKKLEPLNKSEGKGARIRDRLEKQRSPVDLEVENISHHRSRPMLAISATNSSSGSVGTHRQFPRTRLHFRECILRVPGTRSGKKN</sequence>
<dbReference type="Proteomes" id="UP000036987">
    <property type="component" value="Unassembled WGS sequence"/>
</dbReference>
<keyword evidence="3" id="KW-1185">Reference proteome</keyword>
<dbReference type="AlphaFoldDB" id="A0A0K9PUH0"/>
<protein>
    <submittedName>
        <fullName evidence="2">Uncharacterized protein</fullName>
    </submittedName>
</protein>